<dbReference type="EMBL" id="OZ034816">
    <property type="protein sequence ID" value="CAL1374551.1"/>
    <property type="molecule type" value="Genomic_DNA"/>
</dbReference>
<name>A0AAV2DNJ4_9ROSI</name>
<organism evidence="1 2">
    <name type="scientific">Linum trigynum</name>
    <dbReference type="NCBI Taxonomy" id="586398"/>
    <lineage>
        <taxon>Eukaryota</taxon>
        <taxon>Viridiplantae</taxon>
        <taxon>Streptophyta</taxon>
        <taxon>Embryophyta</taxon>
        <taxon>Tracheophyta</taxon>
        <taxon>Spermatophyta</taxon>
        <taxon>Magnoliopsida</taxon>
        <taxon>eudicotyledons</taxon>
        <taxon>Gunneridae</taxon>
        <taxon>Pentapetalae</taxon>
        <taxon>rosids</taxon>
        <taxon>fabids</taxon>
        <taxon>Malpighiales</taxon>
        <taxon>Linaceae</taxon>
        <taxon>Linum</taxon>
    </lineage>
</organism>
<gene>
    <name evidence="1" type="ORF">LTRI10_LOCUS16409</name>
</gene>
<evidence type="ECO:0000313" key="2">
    <source>
        <dbReference type="Proteomes" id="UP001497516"/>
    </source>
</evidence>
<dbReference type="Proteomes" id="UP001497516">
    <property type="component" value="Chromosome 3"/>
</dbReference>
<reference evidence="1 2" key="1">
    <citation type="submission" date="2024-04" db="EMBL/GenBank/DDBJ databases">
        <authorList>
            <person name="Fracassetti M."/>
        </authorList>
    </citation>
    <scope>NUCLEOTIDE SEQUENCE [LARGE SCALE GENOMIC DNA]</scope>
</reference>
<sequence length="78" mass="9364">MDVMNRKEYWILNFDTSKDRTKHAWGVWDMTHQWFLPISSSQVSWASVLQIKQTTQPGPRRFISIVSMCMFRVRKKNT</sequence>
<keyword evidence="2" id="KW-1185">Reference proteome</keyword>
<protein>
    <submittedName>
        <fullName evidence="1">Uncharacterized protein</fullName>
    </submittedName>
</protein>
<accession>A0AAV2DNJ4</accession>
<proteinExistence type="predicted"/>
<evidence type="ECO:0000313" key="1">
    <source>
        <dbReference type="EMBL" id="CAL1374551.1"/>
    </source>
</evidence>
<dbReference type="AlphaFoldDB" id="A0AAV2DNJ4"/>